<dbReference type="InterPro" id="IPR000719">
    <property type="entry name" value="Prot_kinase_dom"/>
</dbReference>
<feature type="compositionally biased region" description="Basic and acidic residues" evidence="1">
    <location>
        <begin position="638"/>
        <end position="657"/>
    </location>
</feature>
<dbReference type="PROSITE" id="PS50011">
    <property type="entry name" value="PROTEIN_KINASE_DOM"/>
    <property type="match status" value="1"/>
</dbReference>
<dbReference type="OrthoDB" id="5584477at2759"/>
<evidence type="ECO:0000313" key="3">
    <source>
        <dbReference type="EMBL" id="KLO10640.1"/>
    </source>
</evidence>
<dbReference type="AlphaFoldDB" id="A0A0H2RFK5"/>
<dbReference type="InterPro" id="IPR008266">
    <property type="entry name" value="Tyr_kinase_AS"/>
</dbReference>
<evidence type="ECO:0000259" key="2">
    <source>
        <dbReference type="PROSITE" id="PS50011"/>
    </source>
</evidence>
<dbReference type="PROSITE" id="PS00109">
    <property type="entry name" value="PROTEIN_KINASE_TYR"/>
    <property type="match status" value="1"/>
</dbReference>
<dbReference type="InterPro" id="IPR040976">
    <property type="entry name" value="Pkinase_fungal"/>
</dbReference>
<keyword evidence="4" id="KW-1185">Reference proteome</keyword>
<feature type="region of interest" description="Disordered" evidence="1">
    <location>
        <begin position="628"/>
        <end position="663"/>
    </location>
</feature>
<accession>A0A0H2RFK5</accession>
<dbReference type="PANTHER" id="PTHR38248:SF2">
    <property type="entry name" value="FUNK1 11"/>
    <property type="match status" value="1"/>
</dbReference>
<gene>
    <name evidence="3" type="ORF">SCHPADRAFT_999406</name>
</gene>
<proteinExistence type="predicted"/>
<dbReference type="GO" id="GO:0005524">
    <property type="term" value="F:ATP binding"/>
    <property type="evidence" value="ECO:0007669"/>
    <property type="project" value="InterPro"/>
</dbReference>
<dbReference type="GO" id="GO:0004672">
    <property type="term" value="F:protein kinase activity"/>
    <property type="evidence" value="ECO:0007669"/>
    <property type="project" value="InterPro"/>
</dbReference>
<dbReference type="PANTHER" id="PTHR38248">
    <property type="entry name" value="FUNK1 6"/>
    <property type="match status" value="1"/>
</dbReference>
<evidence type="ECO:0000256" key="1">
    <source>
        <dbReference type="SAM" id="MobiDB-lite"/>
    </source>
</evidence>
<dbReference type="Proteomes" id="UP000053477">
    <property type="component" value="Unassembled WGS sequence"/>
</dbReference>
<dbReference type="InParanoid" id="A0A0H2RFK5"/>
<reference evidence="3 4" key="1">
    <citation type="submission" date="2015-04" db="EMBL/GenBank/DDBJ databases">
        <title>Complete genome sequence of Schizopora paradoxa KUC8140, a cosmopolitan wood degrader in East Asia.</title>
        <authorList>
            <consortium name="DOE Joint Genome Institute"/>
            <person name="Min B."/>
            <person name="Park H."/>
            <person name="Jang Y."/>
            <person name="Kim J.-J."/>
            <person name="Kim K.H."/>
            <person name="Pangilinan J."/>
            <person name="Lipzen A."/>
            <person name="Riley R."/>
            <person name="Grigoriev I.V."/>
            <person name="Spatafora J.W."/>
            <person name="Choi I.-G."/>
        </authorList>
    </citation>
    <scope>NUCLEOTIDE SEQUENCE [LARGE SCALE GENOMIC DNA]</scope>
    <source>
        <strain evidence="3 4">KUC8140</strain>
    </source>
</reference>
<dbReference type="EMBL" id="KQ086020">
    <property type="protein sequence ID" value="KLO10640.1"/>
    <property type="molecule type" value="Genomic_DNA"/>
</dbReference>
<dbReference type="Gene3D" id="1.10.510.10">
    <property type="entry name" value="Transferase(Phosphotransferase) domain 1"/>
    <property type="match status" value="1"/>
</dbReference>
<dbReference type="Pfam" id="PF17667">
    <property type="entry name" value="Pkinase_fungal"/>
    <property type="match status" value="1"/>
</dbReference>
<feature type="domain" description="Protein kinase" evidence="2">
    <location>
        <begin position="241"/>
        <end position="590"/>
    </location>
</feature>
<protein>
    <recommendedName>
        <fullName evidence="2">Protein kinase domain-containing protein</fullName>
    </recommendedName>
</protein>
<feature type="region of interest" description="Disordered" evidence="1">
    <location>
        <begin position="668"/>
        <end position="687"/>
    </location>
</feature>
<feature type="compositionally biased region" description="Polar residues" evidence="1">
    <location>
        <begin position="677"/>
        <end position="687"/>
    </location>
</feature>
<organism evidence="3 4">
    <name type="scientific">Schizopora paradoxa</name>
    <dbReference type="NCBI Taxonomy" id="27342"/>
    <lineage>
        <taxon>Eukaryota</taxon>
        <taxon>Fungi</taxon>
        <taxon>Dikarya</taxon>
        <taxon>Basidiomycota</taxon>
        <taxon>Agaricomycotina</taxon>
        <taxon>Agaricomycetes</taxon>
        <taxon>Hymenochaetales</taxon>
        <taxon>Schizoporaceae</taxon>
        <taxon>Schizopora</taxon>
    </lineage>
</organism>
<name>A0A0H2RFK5_9AGAM</name>
<sequence>MMAERRNERPASLVDTVFPDAILDFTSKEIEEILQINTLWRDGEWVSWPRKNATISEQEMVNFISLIRNEVKTRFASNSNPRYCSSMFREYPVPDPQCETTFKPGIVFTRNPFQEEERDTVDWSDIEMVLEMVSPEMLDKGISRCSRYCERMFDRWPCPRFVPAAVIAGSHIILLIFDRSGMASSEKISVHDNPQKFLRLIIGFLFVSLEHLGFEMTIVVDEDGSHYIKAGDVEYQVSSIYREPGIEGRGTVCYHGVSQEDQSDVVIKDSWVDVCNEQTEIDILNQLNERDEKELCTPDGVRVIPQIVSHEILKTRRPGIAPGEWVDLEATTALFRHHLVEWDGDSPKWTWTSSDKSRKSENVIRKFCRIVMKPFGQKLDTFTSKKVLIRAFGDIVHAIRILNESGIIHRDISSRNILLHKHKGELRGLLIDYDFAVCVKRASSTTLDERVGSPPFMAIDRLPDPPMHPHSYFHDVESLFYVMCWMFTFYSGPRSNQRGIRRSELSEMVVAKWNVDGASGMSLFVAKWKAMHEHFFDKLLNQFDPYFSDYVQECVEAIREIIFKCRGNLRGSRFHEKKAELDRRLETASFEEKERILDEYNVLPISMRHPQAVFQTFLGVLDETVSKLPKEADEEEAGKEAGVDSSREENQPDKDVRAITNDEASKDVKIEDVLSQRAPSGSKSASTKNVPLIASSLPKKRKFTEHSGTCCSPKHLKLSEISEAHSCGGVDNERSRSTDSNATPVQKELLRMADGTTCTVTVMVQGD</sequence>
<dbReference type="SUPFAM" id="SSF56112">
    <property type="entry name" value="Protein kinase-like (PK-like)"/>
    <property type="match status" value="1"/>
</dbReference>
<dbReference type="InterPro" id="IPR011009">
    <property type="entry name" value="Kinase-like_dom_sf"/>
</dbReference>
<evidence type="ECO:0000313" key="4">
    <source>
        <dbReference type="Proteomes" id="UP000053477"/>
    </source>
</evidence>